<dbReference type="SUPFAM" id="SSF52833">
    <property type="entry name" value="Thioredoxin-like"/>
    <property type="match status" value="1"/>
</dbReference>
<keyword evidence="2" id="KW-1015">Disulfide bond</keyword>
<gene>
    <name evidence="5" type="ORF">K431DRAFT_282582</name>
</gene>
<dbReference type="FunFam" id="3.40.30.10:FF:000245">
    <property type="entry name" value="Thioredoxin"/>
    <property type="match status" value="1"/>
</dbReference>
<feature type="region of interest" description="Disordered" evidence="3">
    <location>
        <begin position="49"/>
        <end position="69"/>
    </location>
</feature>
<evidence type="ECO:0000256" key="1">
    <source>
        <dbReference type="ARBA" id="ARBA00008987"/>
    </source>
</evidence>
<name>A0A9P4QFE1_9PEZI</name>
<dbReference type="PANTHER" id="PTHR46115">
    <property type="entry name" value="THIOREDOXIN-LIKE PROTEIN 1"/>
    <property type="match status" value="1"/>
</dbReference>
<protein>
    <submittedName>
        <fullName evidence="5">Thioredoxin-domain-containing protein</fullName>
    </submittedName>
</protein>
<feature type="domain" description="Thioredoxin" evidence="4">
    <location>
        <begin position="65"/>
        <end position="185"/>
    </location>
</feature>
<dbReference type="PROSITE" id="PS51352">
    <property type="entry name" value="THIOREDOXIN_2"/>
    <property type="match status" value="1"/>
</dbReference>
<sequence>MSSTTALRRSLLTTSRFSPATAPRLAATTTAAAAAPRLFSSAVAHQQPPQAFRHRQLSTPATTLPPLPPTKRNFSSTMADEGVHNLSSKADFDEALNEKGSLMVLDCFATWCGPCKIIAPKVVGFSKSYSNARFFKLDVDEVPEVAQELSVRAMPTFLLFKDGQKVAEVVGANPVALEAAIKQHA</sequence>
<dbReference type="CDD" id="cd02947">
    <property type="entry name" value="TRX_family"/>
    <property type="match status" value="1"/>
</dbReference>
<reference evidence="5" key="1">
    <citation type="journal article" date="2020" name="Stud. Mycol.">
        <title>101 Dothideomycetes genomes: a test case for predicting lifestyles and emergence of pathogens.</title>
        <authorList>
            <person name="Haridas S."/>
            <person name="Albert R."/>
            <person name="Binder M."/>
            <person name="Bloem J."/>
            <person name="Labutti K."/>
            <person name="Salamov A."/>
            <person name="Andreopoulos B."/>
            <person name="Baker S."/>
            <person name="Barry K."/>
            <person name="Bills G."/>
            <person name="Bluhm B."/>
            <person name="Cannon C."/>
            <person name="Castanera R."/>
            <person name="Culley D."/>
            <person name="Daum C."/>
            <person name="Ezra D."/>
            <person name="Gonzalez J."/>
            <person name="Henrissat B."/>
            <person name="Kuo A."/>
            <person name="Liang C."/>
            <person name="Lipzen A."/>
            <person name="Lutzoni F."/>
            <person name="Magnuson J."/>
            <person name="Mondo S."/>
            <person name="Nolan M."/>
            <person name="Ohm R."/>
            <person name="Pangilinan J."/>
            <person name="Park H.-J."/>
            <person name="Ramirez L."/>
            <person name="Alfaro M."/>
            <person name="Sun H."/>
            <person name="Tritt A."/>
            <person name="Yoshinaga Y."/>
            <person name="Zwiers L.-H."/>
            <person name="Turgeon B."/>
            <person name="Goodwin S."/>
            <person name="Spatafora J."/>
            <person name="Crous P."/>
            <person name="Grigoriev I."/>
        </authorList>
    </citation>
    <scope>NUCLEOTIDE SEQUENCE</scope>
    <source>
        <strain evidence="5">CBS 116435</strain>
    </source>
</reference>
<dbReference type="AlphaFoldDB" id="A0A9P4QFE1"/>
<accession>A0A9P4QFE1</accession>
<dbReference type="PRINTS" id="PR00421">
    <property type="entry name" value="THIOREDOXIN"/>
</dbReference>
<dbReference type="OrthoDB" id="10263751at2759"/>
<organism evidence="5 6">
    <name type="scientific">Polychaeton citri CBS 116435</name>
    <dbReference type="NCBI Taxonomy" id="1314669"/>
    <lineage>
        <taxon>Eukaryota</taxon>
        <taxon>Fungi</taxon>
        <taxon>Dikarya</taxon>
        <taxon>Ascomycota</taxon>
        <taxon>Pezizomycotina</taxon>
        <taxon>Dothideomycetes</taxon>
        <taxon>Dothideomycetidae</taxon>
        <taxon>Capnodiales</taxon>
        <taxon>Capnodiaceae</taxon>
        <taxon>Polychaeton</taxon>
    </lineage>
</organism>
<dbReference type="InterPro" id="IPR036249">
    <property type="entry name" value="Thioredoxin-like_sf"/>
</dbReference>
<evidence type="ECO:0000313" key="6">
    <source>
        <dbReference type="Proteomes" id="UP000799441"/>
    </source>
</evidence>
<evidence type="ECO:0000256" key="3">
    <source>
        <dbReference type="SAM" id="MobiDB-lite"/>
    </source>
</evidence>
<dbReference type="Pfam" id="PF00085">
    <property type="entry name" value="Thioredoxin"/>
    <property type="match status" value="1"/>
</dbReference>
<proteinExistence type="inferred from homology"/>
<comment type="caution">
    <text evidence="5">The sequence shown here is derived from an EMBL/GenBank/DDBJ whole genome shotgun (WGS) entry which is preliminary data.</text>
</comment>
<evidence type="ECO:0000259" key="4">
    <source>
        <dbReference type="PROSITE" id="PS51352"/>
    </source>
</evidence>
<dbReference type="InterPro" id="IPR013766">
    <property type="entry name" value="Thioredoxin_domain"/>
</dbReference>
<evidence type="ECO:0000313" key="5">
    <source>
        <dbReference type="EMBL" id="KAF2723891.1"/>
    </source>
</evidence>
<keyword evidence="6" id="KW-1185">Reference proteome</keyword>
<dbReference type="InterPro" id="IPR017937">
    <property type="entry name" value="Thioredoxin_CS"/>
</dbReference>
<dbReference type="Proteomes" id="UP000799441">
    <property type="component" value="Unassembled WGS sequence"/>
</dbReference>
<evidence type="ECO:0000256" key="2">
    <source>
        <dbReference type="ARBA" id="ARBA00023157"/>
    </source>
</evidence>
<dbReference type="PROSITE" id="PS00194">
    <property type="entry name" value="THIOREDOXIN_1"/>
    <property type="match status" value="1"/>
</dbReference>
<dbReference type="Gene3D" id="3.40.30.10">
    <property type="entry name" value="Glutaredoxin"/>
    <property type="match status" value="1"/>
</dbReference>
<comment type="similarity">
    <text evidence="1">Belongs to the thioredoxin family.</text>
</comment>
<dbReference type="EMBL" id="MU003774">
    <property type="protein sequence ID" value="KAF2723891.1"/>
    <property type="molecule type" value="Genomic_DNA"/>
</dbReference>